<dbReference type="Pfam" id="PF00412">
    <property type="entry name" value="LIM"/>
    <property type="match status" value="1"/>
</dbReference>
<keyword evidence="6" id="KW-1185">Reference proteome</keyword>
<accession>A0ABN9LH43</accession>
<keyword evidence="2" id="KW-0862">Zinc</keyword>
<dbReference type="EMBL" id="CAUEEQ010017472">
    <property type="protein sequence ID" value="CAJ0940546.1"/>
    <property type="molecule type" value="Genomic_DNA"/>
</dbReference>
<dbReference type="Gene3D" id="2.10.110.10">
    <property type="entry name" value="Cysteine Rich Protein"/>
    <property type="match status" value="1"/>
</dbReference>
<evidence type="ECO:0000256" key="3">
    <source>
        <dbReference type="ARBA" id="ARBA00023038"/>
    </source>
</evidence>
<dbReference type="PANTHER" id="PTHR46074">
    <property type="entry name" value="CYSTEINE-RICH PROTEIN CRIP FAMILY MEMBER"/>
    <property type="match status" value="1"/>
</dbReference>
<evidence type="ECO:0000256" key="2">
    <source>
        <dbReference type="ARBA" id="ARBA00022833"/>
    </source>
</evidence>
<name>A0ABN9LH43_9NEOB</name>
<dbReference type="InterPro" id="IPR001781">
    <property type="entry name" value="Znf_LIM"/>
</dbReference>
<gene>
    <name evidence="5" type="ORF">RIMI_LOCUS8695539</name>
</gene>
<dbReference type="Proteomes" id="UP001176940">
    <property type="component" value="Unassembled WGS sequence"/>
</dbReference>
<evidence type="ECO:0000313" key="5">
    <source>
        <dbReference type="EMBL" id="CAJ0940546.1"/>
    </source>
</evidence>
<evidence type="ECO:0000256" key="1">
    <source>
        <dbReference type="ARBA" id="ARBA00022723"/>
    </source>
</evidence>
<reference evidence="5" key="1">
    <citation type="submission" date="2023-07" db="EMBL/GenBank/DDBJ databases">
        <authorList>
            <person name="Stuckert A."/>
        </authorList>
    </citation>
    <scope>NUCLEOTIDE SEQUENCE</scope>
</reference>
<protein>
    <recommendedName>
        <fullName evidence="4">LIM zinc-binding domain-containing protein</fullName>
    </recommendedName>
</protein>
<comment type="caution">
    <text evidence="5">The sequence shown here is derived from an EMBL/GenBank/DDBJ whole genome shotgun (WGS) entry which is preliminary data.</text>
</comment>
<dbReference type="PANTHER" id="PTHR46074:SF5">
    <property type="entry name" value="LIM DOMAIN-CONTAINING PROTEIN C"/>
    <property type="match status" value="1"/>
</dbReference>
<organism evidence="5 6">
    <name type="scientific">Ranitomeya imitator</name>
    <name type="common">mimic poison frog</name>
    <dbReference type="NCBI Taxonomy" id="111125"/>
    <lineage>
        <taxon>Eukaryota</taxon>
        <taxon>Metazoa</taxon>
        <taxon>Chordata</taxon>
        <taxon>Craniata</taxon>
        <taxon>Vertebrata</taxon>
        <taxon>Euteleostomi</taxon>
        <taxon>Amphibia</taxon>
        <taxon>Batrachia</taxon>
        <taxon>Anura</taxon>
        <taxon>Neobatrachia</taxon>
        <taxon>Hyloidea</taxon>
        <taxon>Dendrobatidae</taxon>
        <taxon>Dendrobatinae</taxon>
        <taxon>Ranitomeya</taxon>
    </lineage>
</organism>
<feature type="domain" description="LIM zinc-binding" evidence="4">
    <location>
        <begin position="122"/>
        <end position="154"/>
    </location>
</feature>
<keyword evidence="1" id="KW-0479">Metal-binding</keyword>
<keyword evidence="3" id="KW-0440">LIM domain</keyword>
<evidence type="ECO:0000259" key="4">
    <source>
        <dbReference type="Pfam" id="PF00412"/>
    </source>
</evidence>
<evidence type="ECO:0000313" key="6">
    <source>
        <dbReference type="Proteomes" id="UP001176940"/>
    </source>
</evidence>
<proteinExistence type="predicted"/>
<sequence>MHKHFSRLTVEERTDSGDIFELEATGGGQSLNVWFERQGRVKGYSEAADFRMMENLTVTSLVTPHYMDQKTFSLLNILGVNIGGAGSYIYRKPSEDKPTSPTTEVAPKVEERKISPAPKTLNKAEKVTSLGKDWHRPCLRCERCSKTLTPGGHAELRYPFVSCFVSILGLVRASAARWAALLSQALLRNPFWTKGLQPVSPLPWIGCSTYVKLFMFRDWWGYTGLKAEPRCQSSRILTLFIIYNLLGIMKAGHSVGLNKVLEGNGKSYISTSGKFIT</sequence>